<name>A0A8J7FMR9_9NEIS</name>
<dbReference type="AlphaFoldDB" id="A0A8J7FMR9"/>
<evidence type="ECO:0000313" key="2">
    <source>
        <dbReference type="EMBL" id="MBE9609029.1"/>
    </source>
</evidence>
<gene>
    <name evidence="2" type="ORF">INR99_06690</name>
</gene>
<dbReference type="Proteomes" id="UP000604481">
    <property type="component" value="Unassembled WGS sequence"/>
</dbReference>
<dbReference type="Pfam" id="PF13424">
    <property type="entry name" value="TPR_12"/>
    <property type="match status" value="1"/>
</dbReference>
<dbReference type="RefSeq" id="WP_194115553.1">
    <property type="nucleotide sequence ID" value="NZ_JADFUA010000003.1"/>
</dbReference>
<dbReference type="SMART" id="SM00028">
    <property type="entry name" value="TPR"/>
    <property type="match status" value="5"/>
</dbReference>
<keyword evidence="3" id="KW-1185">Reference proteome</keyword>
<organism evidence="2 3">
    <name type="scientific">Chitinilyticum piscinae</name>
    <dbReference type="NCBI Taxonomy" id="2866724"/>
    <lineage>
        <taxon>Bacteria</taxon>
        <taxon>Pseudomonadati</taxon>
        <taxon>Pseudomonadota</taxon>
        <taxon>Betaproteobacteria</taxon>
        <taxon>Neisseriales</taxon>
        <taxon>Chitinibacteraceae</taxon>
        <taxon>Chitinilyticum</taxon>
    </lineage>
</organism>
<proteinExistence type="predicted"/>
<dbReference type="InterPro" id="IPR011990">
    <property type="entry name" value="TPR-like_helical_dom_sf"/>
</dbReference>
<dbReference type="EMBL" id="JADFUA010000003">
    <property type="protein sequence ID" value="MBE9609029.1"/>
    <property type="molecule type" value="Genomic_DNA"/>
</dbReference>
<feature type="repeat" description="TPR" evidence="1">
    <location>
        <begin position="88"/>
        <end position="121"/>
    </location>
</feature>
<accession>A0A8J7FMR9</accession>
<evidence type="ECO:0000313" key="3">
    <source>
        <dbReference type="Proteomes" id="UP000604481"/>
    </source>
</evidence>
<dbReference type="SUPFAM" id="SSF48452">
    <property type="entry name" value="TPR-like"/>
    <property type="match status" value="2"/>
</dbReference>
<dbReference type="PROSITE" id="PS50005">
    <property type="entry name" value="TPR"/>
    <property type="match status" value="1"/>
</dbReference>
<reference evidence="2 3" key="1">
    <citation type="submission" date="2020-10" db="EMBL/GenBank/DDBJ databases">
        <title>The genome sequence of Chitinilyticum litopenaei 4Y14.</title>
        <authorList>
            <person name="Liu Y."/>
        </authorList>
    </citation>
    <scope>NUCLEOTIDE SEQUENCE [LARGE SCALE GENOMIC DNA]</scope>
    <source>
        <strain evidence="2 3">4Y14</strain>
    </source>
</reference>
<dbReference type="InterPro" id="IPR019734">
    <property type="entry name" value="TPR_rpt"/>
</dbReference>
<dbReference type="PANTHER" id="PTHR10098:SF108">
    <property type="entry name" value="TETRATRICOPEPTIDE REPEAT PROTEIN 28"/>
    <property type="match status" value="1"/>
</dbReference>
<keyword evidence="1" id="KW-0802">TPR repeat</keyword>
<protein>
    <submittedName>
        <fullName evidence="2">Tetratricopeptide repeat protein</fullName>
    </submittedName>
</protein>
<dbReference type="Gene3D" id="1.25.40.10">
    <property type="entry name" value="Tetratricopeptide repeat domain"/>
    <property type="match status" value="2"/>
</dbReference>
<sequence>MSQPATSDAHAARLHAIDAILFTRPAAARDACVALLTHVRGHDHAAFVQTALKLSYIEDQLGETGQALTLLEEALALLAPHGLAAWEAEVLEQIGRCNYTRGHYPQALAAWEKSVRLAADAPDLQGCKARALLGLGQICDAFGQPARAVELHQLADRVAQLLDDPFVLAAIRINLGTNLIRLARFAEAGTCLDSALALCRQHGFPHHEAETLWRQAELLLHAGEPPEAAQLLLERALDILLDTPYHWGEVNVLGTLAEVQFRQNLLPQALDTIQRALLIARSDGLRQLEARLTAQAATYALLSGRPEQAELFRQRSSLLQGRIEQEARQHRVLMLADELGREFLAREARLAGC</sequence>
<comment type="caution">
    <text evidence="2">The sequence shown here is derived from an EMBL/GenBank/DDBJ whole genome shotgun (WGS) entry which is preliminary data.</text>
</comment>
<evidence type="ECO:0000256" key="1">
    <source>
        <dbReference type="PROSITE-ProRule" id="PRU00339"/>
    </source>
</evidence>
<dbReference type="PANTHER" id="PTHR10098">
    <property type="entry name" value="RAPSYN-RELATED"/>
    <property type="match status" value="1"/>
</dbReference>